<keyword evidence="12" id="KW-1185">Reference proteome</keyword>
<comment type="caution">
    <text evidence="11">The sequence shown here is derived from an EMBL/GenBank/DDBJ whole genome shotgun (WGS) entry which is preliminary data.</text>
</comment>
<feature type="domain" description="Rad26/CSB-like winged helix DNA-binding" evidence="10">
    <location>
        <begin position="94"/>
        <end position="147"/>
    </location>
</feature>
<dbReference type="Proteomes" id="UP000541444">
    <property type="component" value="Unassembled WGS sequence"/>
</dbReference>
<protein>
    <recommendedName>
        <fullName evidence="10">Rad26/CSB-like winged helix DNA-binding domain-containing protein</fullName>
    </recommendedName>
</protein>
<keyword evidence="9" id="KW-0539">Nucleus</keyword>
<evidence type="ECO:0000256" key="7">
    <source>
        <dbReference type="ARBA" id="ARBA00023125"/>
    </source>
</evidence>
<dbReference type="AlphaFoldDB" id="A0A7J7NHQ7"/>
<gene>
    <name evidence="11" type="ORF">GIB67_038229</name>
</gene>
<dbReference type="CDD" id="cd22254">
    <property type="entry name" value="CSB_WHD"/>
    <property type="match status" value="1"/>
</dbReference>
<comment type="similarity">
    <text evidence="2">Belongs to the SNF2/RAD54 helicase family.</text>
</comment>
<evidence type="ECO:0000313" key="11">
    <source>
        <dbReference type="EMBL" id="KAF6166492.1"/>
    </source>
</evidence>
<evidence type="ECO:0000256" key="2">
    <source>
        <dbReference type="ARBA" id="ARBA00007025"/>
    </source>
</evidence>
<accession>A0A7J7NHQ7</accession>
<sequence>MMSTKRFKSYMPMDLVREFNKDGVSCSVPLQNYLKNSRSQDSIYVPTRTGRSGAAGTPPSVLGASAGKVLFSSKLLARIRGIEERSLFGVPPEVLILQICTFLQGNGGRTSSAIIVWHFKDRIPSNDLPPFKSLLKEIATLKNRLEWIYGGAKGRVSSIVEDQNGYSWLVHERIYQNVLDQLIEVYKQVTIGDPLEKDTYGGKSCGDVPDSHNFKWELGEGAPDFFF</sequence>
<evidence type="ECO:0000256" key="8">
    <source>
        <dbReference type="ARBA" id="ARBA00023204"/>
    </source>
</evidence>
<keyword evidence="8" id="KW-0234">DNA repair</keyword>
<evidence type="ECO:0000256" key="6">
    <source>
        <dbReference type="ARBA" id="ARBA00022840"/>
    </source>
</evidence>
<organism evidence="11 12">
    <name type="scientific">Kingdonia uniflora</name>
    <dbReference type="NCBI Taxonomy" id="39325"/>
    <lineage>
        <taxon>Eukaryota</taxon>
        <taxon>Viridiplantae</taxon>
        <taxon>Streptophyta</taxon>
        <taxon>Embryophyta</taxon>
        <taxon>Tracheophyta</taxon>
        <taxon>Spermatophyta</taxon>
        <taxon>Magnoliopsida</taxon>
        <taxon>Ranunculales</taxon>
        <taxon>Circaeasteraceae</taxon>
        <taxon>Kingdonia</taxon>
    </lineage>
</organism>
<name>A0A7J7NHQ7_9MAGN</name>
<dbReference type="EMBL" id="JACGCM010000790">
    <property type="protein sequence ID" value="KAF6166492.1"/>
    <property type="molecule type" value="Genomic_DNA"/>
</dbReference>
<keyword evidence="3" id="KW-0547">Nucleotide-binding</keyword>
<evidence type="ECO:0000256" key="1">
    <source>
        <dbReference type="ARBA" id="ARBA00004123"/>
    </source>
</evidence>
<keyword evidence="5" id="KW-0378">Hydrolase</keyword>
<keyword evidence="7" id="KW-0238">DNA-binding</keyword>
<evidence type="ECO:0000256" key="5">
    <source>
        <dbReference type="ARBA" id="ARBA00022806"/>
    </source>
</evidence>
<evidence type="ECO:0000313" key="12">
    <source>
        <dbReference type="Proteomes" id="UP000541444"/>
    </source>
</evidence>
<dbReference type="OrthoDB" id="310895at2759"/>
<evidence type="ECO:0000256" key="4">
    <source>
        <dbReference type="ARBA" id="ARBA00022763"/>
    </source>
</evidence>
<reference evidence="11 12" key="1">
    <citation type="journal article" date="2020" name="IScience">
        <title>Genome Sequencing of the Endangered Kingdonia uniflora (Circaeasteraceae, Ranunculales) Reveals Potential Mechanisms of Evolutionary Specialization.</title>
        <authorList>
            <person name="Sun Y."/>
            <person name="Deng T."/>
            <person name="Zhang A."/>
            <person name="Moore M.J."/>
            <person name="Landis J.B."/>
            <person name="Lin N."/>
            <person name="Zhang H."/>
            <person name="Zhang X."/>
            <person name="Huang J."/>
            <person name="Zhang X."/>
            <person name="Sun H."/>
            <person name="Wang H."/>
        </authorList>
    </citation>
    <scope>NUCLEOTIDE SEQUENCE [LARGE SCALE GENOMIC DNA]</scope>
    <source>
        <strain evidence="11">TB1705</strain>
        <tissue evidence="11">Leaf</tissue>
    </source>
</reference>
<dbReference type="InterPro" id="IPR058951">
    <property type="entry name" value="WHD_Rad26_CSB-like"/>
</dbReference>
<keyword evidence="4" id="KW-0227">DNA damage</keyword>
<keyword evidence="5" id="KW-0347">Helicase</keyword>
<proteinExistence type="inferred from homology"/>
<evidence type="ECO:0000256" key="3">
    <source>
        <dbReference type="ARBA" id="ARBA00022741"/>
    </source>
</evidence>
<evidence type="ECO:0000259" key="10">
    <source>
        <dbReference type="Pfam" id="PF25875"/>
    </source>
</evidence>
<keyword evidence="6" id="KW-0067">ATP-binding</keyword>
<dbReference type="Pfam" id="PF25875">
    <property type="entry name" value="WHD_Rad26_CSB"/>
    <property type="match status" value="1"/>
</dbReference>
<evidence type="ECO:0000256" key="9">
    <source>
        <dbReference type="ARBA" id="ARBA00023242"/>
    </source>
</evidence>
<comment type="subcellular location">
    <subcellularLocation>
        <location evidence="1">Nucleus</location>
    </subcellularLocation>
</comment>